<keyword evidence="2" id="KW-1185">Reference proteome</keyword>
<dbReference type="Proteomes" id="UP000001699">
    <property type="component" value="Unassembled WGS sequence"/>
</dbReference>
<protein>
    <submittedName>
        <fullName evidence="1">Uncharacterized protein</fullName>
    </submittedName>
</protein>
<sequence length="138" mass="15215">MLPSSCTSISGFIPGKLDTTLQAFDERICKKGCIFEQWINSKIVGQIVMTGMNEMGLSDFASIADKFEEKCAADGGETNLCQDQKAMQAIGTCLKENMMPMALGEMEQLSMFITTDMCDKMNAYLKGRSFGKLSFLKC</sequence>
<dbReference type="OrthoDB" id="4435551at2759"/>
<dbReference type="EMBL" id="DS499599">
    <property type="protein sequence ID" value="EDP49740.1"/>
    <property type="molecule type" value="Genomic_DNA"/>
</dbReference>
<evidence type="ECO:0000313" key="2">
    <source>
        <dbReference type="Proteomes" id="UP000001699"/>
    </source>
</evidence>
<proteinExistence type="predicted"/>
<reference evidence="1 2" key="1">
    <citation type="journal article" date="2008" name="PLoS Genet.">
        <title>Genomic islands in the pathogenic filamentous fungus Aspergillus fumigatus.</title>
        <authorList>
            <person name="Fedorova N.D."/>
            <person name="Khaldi N."/>
            <person name="Joardar V.S."/>
            <person name="Maiti R."/>
            <person name="Amedeo P."/>
            <person name="Anderson M.J."/>
            <person name="Crabtree J."/>
            <person name="Silva J.C."/>
            <person name="Badger J.H."/>
            <person name="Albarraq A."/>
            <person name="Angiuoli S."/>
            <person name="Bussey H."/>
            <person name="Bowyer P."/>
            <person name="Cotty P.J."/>
            <person name="Dyer P.S."/>
            <person name="Egan A."/>
            <person name="Galens K."/>
            <person name="Fraser-Liggett C.M."/>
            <person name="Haas B.J."/>
            <person name="Inman J.M."/>
            <person name="Kent R."/>
            <person name="Lemieux S."/>
            <person name="Malavazi I."/>
            <person name="Orvis J."/>
            <person name="Roemer T."/>
            <person name="Ronning C.M."/>
            <person name="Sundaram J.P."/>
            <person name="Sutton G."/>
            <person name="Turner G."/>
            <person name="Venter J.C."/>
            <person name="White O.R."/>
            <person name="Whitty B.R."/>
            <person name="Youngman P."/>
            <person name="Wolfe K.H."/>
            <person name="Goldman G.H."/>
            <person name="Wortman J.R."/>
            <person name="Jiang B."/>
            <person name="Denning D.W."/>
            <person name="Nierman W.C."/>
        </authorList>
    </citation>
    <scope>NUCLEOTIDE SEQUENCE [LARGE SCALE GENOMIC DNA]</scope>
    <source>
        <strain evidence="2">CBS 144.89 / FGSC A1163 / CEA10</strain>
    </source>
</reference>
<name>B0Y8K9_ASPFC</name>
<evidence type="ECO:0000313" key="1">
    <source>
        <dbReference type="EMBL" id="EDP49740.1"/>
    </source>
</evidence>
<accession>B0Y8K9</accession>
<organism evidence="1 2">
    <name type="scientific">Aspergillus fumigatus (strain CBS 144.89 / FGSC A1163 / CEA10)</name>
    <name type="common">Neosartorya fumigata</name>
    <dbReference type="NCBI Taxonomy" id="451804"/>
    <lineage>
        <taxon>Eukaryota</taxon>
        <taxon>Fungi</taxon>
        <taxon>Dikarya</taxon>
        <taxon>Ascomycota</taxon>
        <taxon>Pezizomycotina</taxon>
        <taxon>Eurotiomycetes</taxon>
        <taxon>Eurotiomycetidae</taxon>
        <taxon>Eurotiales</taxon>
        <taxon>Aspergillaceae</taxon>
        <taxon>Aspergillus</taxon>
        <taxon>Aspergillus subgen. Fumigati</taxon>
    </lineage>
</organism>
<gene>
    <name evidence="1" type="ORF">AFUB_077700</name>
</gene>
<dbReference type="AlphaFoldDB" id="B0Y8K9"/>
<dbReference type="VEuPathDB" id="FungiDB:AFUB_077700"/>
<dbReference type="HOGENOM" id="CLU_101040_2_0_1"/>